<reference evidence="9" key="1">
    <citation type="submission" date="2020-07" db="EMBL/GenBank/DDBJ databases">
        <authorList>
            <person name="Lin J."/>
        </authorList>
    </citation>
    <scope>NUCLEOTIDE SEQUENCE</scope>
</reference>
<sequence length="525" mass="58176">MASSTVETSDRVKLHARVFKPADPVPPASPPRAFALVPAPPPPCRRRRVHRPSLDASTASAGRHSGRSAPARRGRVHGALEKAKALFSPGKMGTEMKIARSVSQIEPQKFAFGLVLGCLLCSLTYVSVFKFDVVSLLNSASPSSLTAPPFENNVTSQQLGRGLKNVTLESDKNEAFVMIWNSSSSSSSLAADPSNSTQQQDLKGAGQEISLQCELCGKENGTTTITTTANSSGSDKIDSIQKTAAFEAMKTDERRNDLNPAKKPMCDFSNRRIDRCEIEGDVRILGRNSSIFLVNSRETDGPYRNETWWIKPYPRKTDTNAMSNVKELTLKSLEPFEEAPQCTDHHDVPAVVFSVRGYTGNFFHAFTDVFVPLFETSHEFNGEVRFLITEFRAWWINRFLPIFKKSLAYRPSPSPEGYSMVDFSRFMRSAYSLKRDSVAVGTRRPRLLIISRERTRKFANLKDVIHLAEKMGYEVVVSEANIDLAQFSQVVNSCDVMMGVHGAGLTNIVFLPTNAVLIQIVPWGD</sequence>
<dbReference type="EMBL" id="LR862136">
    <property type="protein sequence ID" value="CAD1842748.1"/>
    <property type="molecule type" value="Genomic_DNA"/>
</dbReference>
<evidence type="ECO:0000259" key="8">
    <source>
        <dbReference type="Pfam" id="PF04577"/>
    </source>
</evidence>
<keyword evidence="7" id="KW-1133">Transmembrane helix</keyword>
<organism evidence="9">
    <name type="scientific">Ananas comosus var. bracteatus</name>
    <name type="common">red pineapple</name>
    <dbReference type="NCBI Taxonomy" id="296719"/>
    <lineage>
        <taxon>Eukaryota</taxon>
        <taxon>Viridiplantae</taxon>
        <taxon>Streptophyta</taxon>
        <taxon>Embryophyta</taxon>
        <taxon>Tracheophyta</taxon>
        <taxon>Spermatophyta</taxon>
        <taxon>Magnoliopsida</taxon>
        <taxon>Liliopsida</taxon>
        <taxon>Poales</taxon>
        <taxon>Bromeliaceae</taxon>
        <taxon>Bromelioideae</taxon>
        <taxon>Ananas</taxon>
    </lineage>
</organism>
<evidence type="ECO:0000256" key="4">
    <source>
        <dbReference type="ARBA" id="ARBA00022679"/>
    </source>
</evidence>
<dbReference type="InterPro" id="IPR007657">
    <property type="entry name" value="Glycosyltransferase_61"/>
</dbReference>
<evidence type="ECO:0000256" key="3">
    <source>
        <dbReference type="ARBA" id="ARBA00022676"/>
    </source>
</evidence>
<dbReference type="Pfam" id="PF04577">
    <property type="entry name" value="Glyco_transf_61"/>
    <property type="match status" value="1"/>
</dbReference>
<dbReference type="AlphaFoldDB" id="A0A6V7QI78"/>
<keyword evidence="4" id="KW-0808">Transferase</keyword>
<dbReference type="PANTHER" id="PTHR20961">
    <property type="entry name" value="GLYCOSYLTRANSFERASE"/>
    <property type="match status" value="1"/>
</dbReference>
<keyword evidence="7" id="KW-0472">Membrane</keyword>
<evidence type="ECO:0000256" key="1">
    <source>
        <dbReference type="ARBA" id="ARBA00004323"/>
    </source>
</evidence>
<dbReference type="PANTHER" id="PTHR20961:SF5">
    <property type="entry name" value="GLYCOSYLTRANSFERASE-RELATED"/>
    <property type="match status" value="1"/>
</dbReference>
<keyword evidence="5" id="KW-0325">Glycoprotein</keyword>
<dbReference type="GO" id="GO:0000139">
    <property type="term" value="C:Golgi membrane"/>
    <property type="evidence" value="ECO:0007669"/>
    <property type="project" value="UniProtKB-SubCell"/>
</dbReference>
<evidence type="ECO:0000313" key="9">
    <source>
        <dbReference type="EMBL" id="CAD1842748.1"/>
    </source>
</evidence>
<name>A0A6V7QI78_ANACO</name>
<keyword evidence="7" id="KW-0812">Transmembrane</keyword>
<keyword evidence="3" id="KW-0328">Glycosyltransferase</keyword>
<protein>
    <recommendedName>
        <fullName evidence="8">Glycosyltransferase 61 catalytic domain-containing protein</fullName>
    </recommendedName>
</protein>
<feature type="region of interest" description="Disordered" evidence="6">
    <location>
        <begin position="21"/>
        <end position="75"/>
    </location>
</feature>
<accession>A0A6V7QI78</accession>
<evidence type="ECO:0000256" key="6">
    <source>
        <dbReference type="SAM" id="MobiDB-lite"/>
    </source>
</evidence>
<feature type="domain" description="Glycosyltransferase 61 catalytic" evidence="8">
    <location>
        <begin position="362"/>
        <end position="518"/>
    </location>
</feature>
<feature type="compositionally biased region" description="Basic residues" evidence="6">
    <location>
        <begin position="64"/>
        <end position="75"/>
    </location>
</feature>
<gene>
    <name evidence="9" type="ORF">CB5_LOCUS25959</name>
</gene>
<comment type="subcellular location">
    <subcellularLocation>
        <location evidence="1">Golgi apparatus membrane</location>
        <topology evidence="1">Single-pass type II membrane protein</topology>
    </subcellularLocation>
</comment>
<dbReference type="InterPro" id="IPR049625">
    <property type="entry name" value="Glyco_transf_61_cat"/>
</dbReference>
<feature type="transmembrane region" description="Helical" evidence="7">
    <location>
        <begin position="110"/>
        <end position="129"/>
    </location>
</feature>
<evidence type="ECO:0000256" key="2">
    <source>
        <dbReference type="ARBA" id="ARBA00004881"/>
    </source>
</evidence>
<evidence type="ECO:0000256" key="7">
    <source>
        <dbReference type="SAM" id="Phobius"/>
    </source>
</evidence>
<proteinExistence type="predicted"/>
<dbReference type="GO" id="GO:0016763">
    <property type="term" value="F:pentosyltransferase activity"/>
    <property type="evidence" value="ECO:0007669"/>
    <property type="project" value="UniProtKB-ARBA"/>
</dbReference>
<evidence type="ECO:0000256" key="5">
    <source>
        <dbReference type="ARBA" id="ARBA00023180"/>
    </source>
</evidence>
<comment type="pathway">
    <text evidence="2">Glycan metabolism.</text>
</comment>